<sequence>MQCLEVSWPNQTPIYVDNGRYIMQINMWNLKSADGIAAMRYCNGTFYYDQNLTNIVEQNPNSWVAGYPEVWFGYKPWASMGTRGAPLPATVAGVMGSNLRISISYNISVEPSLPMDFAFDIWVTKSPNETSVGPGEQEIMIWFYYQNMFPAGSQVGQVTIPVILNGKPTNMTFLVSRQPSMPWEYIAFFASTPLKSASIEFRLADFIKAAAQYTSIANYSEMWVDDVELGSEFGSPFTTSAALSWSLQLSFSS</sequence>
<evidence type="ECO:0000313" key="2">
    <source>
        <dbReference type="Proteomes" id="UP000033636"/>
    </source>
</evidence>
<gene>
    <name evidence="1" type="ORF">TU35_004910</name>
</gene>
<dbReference type="Proteomes" id="UP000033636">
    <property type="component" value="Unassembled WGS sequence"/>
</dbReference>
<dbReference type="EMBL" id="JZWT02000010">
    <property type="protein sequence ID" value="MFB6490575.1"/>
    <property type="molecule type" value="Genomic_DNA"/>
</dbReference>
<protein>
    <submittedName>
        <fullName evidence="1">1,4-beta-glucanase</fullName>
    </submittedName>
</protein>
<organism evidence="1 2">
    <name type="scientific">Thermoproteus sp. AZ2</name>
    <dbReference type="NCBI Taxonomy" id="1609232"/>
    <lineage>
        <taxon>Archaea</taxon>
        <taxon>Thermoproteota</taxon>
        <taxon>Thermoprotei</taxon>
        <taxon>Thermoproteales</taxon>
        <taxon>Thermoproteaceae</taxon>
        <taxon>Thermoproteus</taxon>
    </lineage>
</organism>
<proteinExistence type="predicted"/>
<name>A0ACC6V0R1_9CREN</name>
<accession>A0ACC6V0R1</accession>
<evidence type="ECO:0000313" key="1">
    <source>
        <dbReference type="EMBL" id="MFB6490575.1"/>
    </source>
</evidence>
<reference evidence="1" key="1">
    <citation type="submission" date="2024-07" db="EMBL/GenBank/DDBJ databases">
        <title>Metagenome and Metagenome-Assembled Genomes of Archaea from a hot spring from the geothermal field of Los Azufres, Mexico.</title>
        <authorList>
            <person name="Marin-Paredes R."/>
            <person name="Martinez-Romero E."/>
            <person name="Servin-Garciduenas L.E."/>
        </authorList>
    </citation>
    <scope>NUCLEOTIDE SEQUENCE</scope>
</reference>
<comment type="caution">
    <text evidence="1">The sequence shown here is derived from an EMBL/GenBank/DDBJ whole genome shotgun (WGS) entry which is preliminary data.</text>
</comment>